<reference evidence="3 4" key="1">
    <citation type="submission" date="2020-08" db="EMBL/GenBank/DDBJ databases">
        <authorList>
            <person name="Seo M.-J."/>
        </authorList>
    </citation>
    <scope>NUCLEOTIDE SEQUENCE [LARGE SCALE GENOMIC DNA]</scope>
    <source>
        <strain evidence="3 4">MBLA0160</strain>
    </source>
</reference>
<evidence type="ECO:0000313" key="4">
    <source>
        <dbReference type="Proteomes" id="UP000546257"/>
    </source>
</evidence>
<gene>
    <name evidence="3" type="ORF">H5V44_02310</name>
</gene>
<comment type="caution">
    <text evidence="3">The sequence shown here is derived from an EMBL/GenBank/DDBJ whole genome shotgun (WGS) entry which is preliminary data.</text>
</comment>
<dbReference type="Proteomes" id="UP000546257">
    <property type="component" value="Unassembled WGS sequence"/>
</dbReference>
<feature type="region of interest" description="Disordered" evidence="1">
    <location>
        <begin position="1"/>
        <end position="29"/>
    </location>
</feature>
<protein>
    <recommendedName>
        <fullName evidence="2">DUF7511 domain-containing protein</fullName>
    </recommendedName>
</protein>
<keyword evidence="4" id="KW-1185">Reference proteome</keyword>
<evidence type="ECO:0000313" key="3">
    <source>
        <dbReference type="EMBL" id="MBB6645142.1"/>
    </source>
</evidence>
<name>A0A7J9SF62_9EURY</name>
<accession>A0A7J9SF62</accession>
<feature type="compositionally biased region" description="Basic and acidic residues" evidence="1">
    <location>
        <begin position="1"/>
        <end position="10"/>
    </location>
</feature>
<evidence type="ECO:0000259" key="2">
    <source>
        <dbReference type="Pfam" id="PF24351"/>
    </source>
</evidence>
<dbReference type="AlphaFoldDB" id="A0A7J9SF62"/>
<dbReference type="Pfam" id="PF24351">
    <property type="entry name" value="DUF7511"/>
    <property type="match status" value="1"/>
</dbReference>
<feature type="domain" description="DUF7511" evidence="2">
    <location>
        <begin position="30"/>
        <end position="74"/>
    </location>
</feature>
<dbReference type="RefSeq" id="WP_185191517.1">
    <property type="nucleotide sequence ID" value="NZ_JACKXD010000001.1"/>
</dbReference>
<dbReference type="EMBL" id="JACKXD010000001">
    <property type="protein sequence ID" value="MBB6645142.1"/>
    <property type="molecule type" value="Genomic_DNA"/>
</dbReference>
<dbReference type="InterPro" id="IPR055933">
    <property type="entry name" value="DUF7511"/>
</dbReference>
<evidence type="ECO:0000256" key="1">
    <source>
        <dbReference type="SAM" id="MobiDB-lite"/>
    </source>
</evidence>
<sequence>MSESPPDHGADTAARPPTGRPSRGEPLPTLDLVVVRRTDGPDRATIHPRGLTGIARMETWLSTDRSAVVDLAAWQ</sequence>
<organism evidence="3 4">
    <name type="scientific">Halobellus ruber</name>
    <dbReference type="NCBI Taxonomy" id="2761102"/>
    <lineage>
        <taxon>Archaea</taxon>
        <taxon>Methanobacteriati</taxon>
        <taxon>Methanobacteriota</taxon>
        <taxon>Stenosarchaea group</taxon>
        <taxon>Halobacteria</taxon>
        <taxon>Halobacteriales</taxon>
        <taxon>Haloferacaceae</taxon>
        <taxon>Halobellus</taxon>
    </lineage>
</organism>
<proteinExistence type="predicted"/>